<dbReference type="EMBL" id="MJEQ01037190">
    <property type="protein sequence ID" value="OIS99643.1"/>
    <property type="molecule type" value="Genomic_DNA"/>
</dbReference>
<evidence type="ECO:0000313" key="2">
    <source>
        <dbReference type="EMBL" id="OIS99643.1"/>
    </source>
</evidence>
<accession>A0A1J6I592</accession>
<evidence type="ECO:0000256" key="1">
    <source>
        <dbReference type="SAM" id="MobiDB-lite"/>
    </source>
</evidence>
<dbReference type="AlphaFoldDB" id="A0A1J6I592"/>
<dbReference type="OMA" id="DMSACEL"/>
<gene>
    <name evidence="2" type="ORF">A4A49_43406</name>
</gene>
<organism evidence="2 3">
    <name type="scientific">Nicotiana attenuata</name>
    <name type="common">Coyote tobacco</name>
    <dbReference type="NCBI Taxonomy" id="49451"/>
    <lineage>
        <taxon>Eukaryota</taxon>
        <taxon>Viridiplantae</taxon>
        <taxon>Streptophyta</taxon>
        <taxon>Embryophyta</taxon>
        <taxon>Tracheophyta</taxon>
        <taxon>Spermatophyta</taxon>
        <taxon>Magnoliopsida</taxon>
        <taxon>eudicotyledons</taxon>
        <taxon>Gunneridae</taxon>
        <taxon>Pentapetalae</taxon>
        <taxon>asterids</taxon>
        <taxon>lamiids</taxon>
        <taxon>Solanales</taxon>
        <taxon>Solanaceae</taxon>
        <taxon>Nicotianoideae</taxon>
        <taxon>Nicotianeae</taxon>
        <taxon>Nicotiana</taxon>
    </lineage>
</organism>
<protein>
    <submittedName>
        <fullName evidence="2">Uncharacterized protein</fullName>
    </submittedName>
</protein>
<dbReference type="Gramene" id="OIS99643">
    <property type="protein sequence ID" value="OIS99643"/>
    <property type="gene ID" value="A4A49_43406"/>
</dbReference>
<evidence type="ECO:0000313" key="3">
    <source>
        <dbReference type="Proteomes" id="UP000187609"/>
    </source>
</evidence>
<dbReference type="Proteomes" id="UP000187609">
    <property type="component" value="Unassembled WGS sequence"/>
</dbReference>
<proteinExistence type="predicted"/>
<sequence length="132" mass="14518">MEVETNAGSNFDLNNSQRRHPFSYRKLLDMSACELSELRIPDFWSPDMSSSSPAPELEGFGSPVAAGVECDSGMVLIPASPAVSENGRGEYDITDTAPKSPSNAAKRLQKVYRSYRTRRMLADSAVVAEELW</sequence>
<comment type="caution">
    <text evidence="2">The sequence shown here is derived from an EMBL/GenBank/DDBJ whole genome shotgun (WGS) entry which is preliminary data.</text>
</comment>
<keyword evidence="3" id="KW-1185">Reference proteome</keyword>
<name>A0A1J6I592_NICAT</name>
<feature type="region of interest" description="Disordered" evidence="1">
    <location>
        <begin position="86"/>
        <end position="105"/>
    </location>
</feature>
<reference evidence="2" key="1">
    <citation type="submission" date="2016-11" db="EMBL/GenBank/DDBJ databases">
        <title>The genome of Nicotiana attenuata.</title>
        <authorList>
            <person name="Xu S."/>
            <person name="Brockmoeller T."/>
            <person name="Gaquerel E."/>
            <person name="Navarro A."/>
            <person name="Kuhl H."/>
            <person name="Gase K."/>
            <person name="Ling Z."/>
            <person name="Zhou W."/>
            <person name="Kreitzer C."/>
            <person name="Stanke M."/>
            <person name="Tang H."/>
            <person name="Lyons E."/>
            <person name="Pandey P."/>
            <person name="Pandey S.P."/>
            <person name="Timmermann B."/>
            <person name="Baldwin I.T."/>
        </authorList>
    </citation>
    <scope>NUCLEOTIDE SEQUENCE [LARGE SCALE GENOMIC DNA]</scope>
    <source>
        <strain evidence="2">UT</strain>
    </source>
</reference>
<dbReference type="STRING" id="49451.A0A1J6I592"/>